<keyword evidence="4 7" id="KW-0418">Kinase</keyword>
<keyword evidence="3" id="KW-0547">Nucleotide-binding</keyword>
<dbReference type="Gene3D" id="3.40.1190.20">
    <property type="match status" value="1"/>
</dbReference>
<proteinExistence type="inferred from homology"/>
<evidence type="ECO:0000259" key="6">
    <source>
        <dbReference type="Pfam" id="PF00294"/>
    </source>
</evidence>
<feature type="domain" description="Carbohydrate kinase PfkB" evidence="6">
    <location>
        <begin position="29"/>
        <end position="305"/>
    </location>
</feature>
<evidence type="ECO:0000313" key="7">
    <source>
        <dbReference type="EMBL" id="QHC00627.1"/>
    </source>
</evidence>
<dbReference type="EMBL" id="CP047156">
    <property type="protein sequence ID" value="QHC00627.1"/>
    <property type="molecule type" value="Genomic_DNA"/>
</dbReference>
<dbReference type="SUPFAM" id="SSF53613">
    <property type="entry name" value="Ribokinase-like"/>
    <property type="match status" value="1"/>
</dbReference>
<protein>
    <submittedName>
        <fullName evidence="7">Sugar kinase</fullName>
    </submittedName>
</protein>
<dbReference type="InterPro" id="IPR050306">
    <property type="entry name" value="PfkB_Carbo_kinase"/>
</dbReference>
<organism evidence="7 8">
    <name type="scientific">Epidermidibacterium keratini</name>
    <dbReference type="NCBI Taxonomy" id="1891644"/>
    <lineage>
        <taxon>Bacteria</taxon>
        <taxon>Bacillati</taxon>
        <taxon>Actinomycetota</taxon>
        <taxon>Actinomycetes</taxon>
        <taxon>Sporichthyales</taxon>
        <taxon>Sporichthyaceae</taxon>
        <taxon>Epidermidibacterium</taxon>
    </lineage>
</organism>
<dbReference type="GO" id="GO:0016301">
    <property type="term" value="F:kinase activity"/>
    <property type="evidence" value="ECO:0007669"/>
    <property type="project" value="UniProtKB-KW"/>
</dbReference>
<sequence>MSPPPEPTPTGPELVTMGEVMGLLLAPAGVPLPAARSFDLGFAGAECTVAVGVRRLGHPSALITGLGADSFGDHIARELRAEQVELSGVLRDEQRPTGLLVRDAPAGRPITVEYRRSGSAASALSPADVSESLISSARVLHLTGITSMLSSSAHDAVVHAARLARDAGVTICLDPNVRLRLGTPEQWRAVIDELAGYADIVLVGADEAAHLSSSAAHTWFAARGASTVVVKDGERGAYEIIDGQRIEQGVFGVPLVDPVGAGDAFAAGWLAAWLEDASSAERLRRGAAVAACSVAVRGDVAGLPDRATLEAILGNNGDVRR</sequence>
<evidence type="ECO:0000256" key="3">
    <source>
        <dbReference type="ARBA" id="ARBA00022741"/>
    </source>
</evidence>
<dbReference type="CDD" id="cd01166">
    <property type="entry name" value="KdgK"/>
    <property type="match status" value="1"/>
</dbReference>
<dbReference type="InterPro" id="IPR029056">
    <property type="entry name" value="Ribokinase-like"/>
</dbReference>
<dbReference type="KEGG" id="eke:EK0264_10215"/>
<name>A0A7L4YPZ6_9ACTN</name>
<dbReference type="PANTHER" id="PTHR43085">
    <property type="entry name" value="HEXOKINASE FAMILY MEMBER"/>
    <property type="match status" value="1"/>
</dbReference>
<comment type="similarity">
    <text evidence="1">Belongs to the carbohydrate kinase PfkB family.</text>
</comment>
<dbReference type="InParanoid" id="A0A7L4YPZ6"/>
<dbReference type="RefSeq" id="WP_159545300.1">
    <property type="nucleotide sequence ID" value="NZ_CP047156.1"/>
</dbReference>
<evidence type="ECO:0000256" key="5">
    <source>
        <dbReference type="ARBA" id="ARBA00022840"/>
    </source>
</evidence>
<reference evidence="7 8" key="1">
    <citation type="journal article" date="2018" name="Int. J. Syst. Evol. Microbiol.">
        <title>Epidermidibacterium keratini gen. nov., sp. nov., a member of the family Sporichthyaceae, isolated from keratin epidermis.</title>
        <authorList>
            <person name="Lee D.G."/>
            <person name="Trujillo M.E."/>
            <person name="Kang S."/>
            <person name="Nam J.J."/>
            <person name="Kim Y.J."/>
        </authorList>
    </citation>
    <scope>NUCLEOTIDE SEQUENCE [LARGE SCALE GENOMIC DNA]</scope>
    <source>
        <strain evidence="7 8">EPI-7</strain>
    </source>
</reference>
<dbReference type="OrthoDB" id="7946249at2"/>
<accession>A0A7L4YPZ6</accession>
<dbReference type="Proteomes" id="UP000463857">
    <property type="component" value="Chromosome"/>
</dbReference>
<dbReference type="Pfam" id="PF00294">
    <property type="entry name" value="PfkB"/>
    <property type="match status" value="1"/>
</dbReference>
<dbReference type="PANTHER" id="PTHR43085:SF1">
    <property type="entry name" value="PSEUDOURIDINE KINASE-RELATED"/>
    <property type="match status" value="1"/>
</dbReference>
<dbReference type="GO" id="GO:0005524">
    <property type="term" value="F:ATP binding"/>
    <property type="evidence" value="ECO:0007669"/>
    <property type="project" value="UniProtKB-KW"/>
</dbReference>
<evidence type="ECO:0000256" key="1">
    <source>
        <dbReference type="ARBA" id="ARBA00010688"/>
    </source>
</evidence>
<evidence type="ECO:0000313" key="8">
    <source>
        <dbReference type="Proteomes" id="UP000463857"/>
    </source>
</evidence>
<evidence type="ECO:0000256" key="2">
    <source>
        <dbReference type="ARBA" id="ARBA00022679"/>
    </source>
</evidence>
<keyword evidence="2" id="KW-0808">Transferase</keyword>
<evidence type="ECO:0000256" key="4">
    <source>
        <dbReference type="ARBA" id="ARBA00022777"/>
    </source>
</evidence>
<keyword evidence="8" id="KW-1185">Reference proteome</keyword>
<dbReference type="AlphaFoldDB" id="A0A7L4YPZ6"/>
<keyword evidence="5" id="KW-0067">ATP-binding</keyword>
<gene>
    <name evidence="7" type="ORF">EK0264_10215</name>
</gene>
<dbReference type="InterPro" id="IPR011611">
    <property type="entry name" value="PfkB_dom"/>
</dbReference>